<accession>A0AAP0AX31</accession>
<dbReference type="EMBL" id="JBBWWQ010000019">
    <property type="protein sequence ID" value="KAK8918234.1"/>
    <property type="molecule type" value="Genomic_DNA"/>
</dbReference>
<evidence type="ECO:0000259" key="1">
    <source>
        <dbReference type="Pfam" id="PF23752"/>
    </source>
</evidence>
<evidence type="ECO:0000313" key="3">
    <source>
        <dbReference type="Proteomes" id="UP001418222"/>
    </source>
</evidence>
<organism evidence="2 3">
    <name type="scientific">Platanthera zijinensis</name>
    <dbReference type="NCBI Taxonomy" id="2320716"/>
    <lineage>
        <taxon>Eukaryota</taxon>
        <taxon>Viridiplantae</taxon>
        <taxon>Streptophyta</taxon>
        <taxon>Embryophyta</taxon>
        <taxon>Tracheophyta</taxon>
        <taxon>Spermatophyta</taxon>
        <taxon>Magnoliopsida</taxon>
        <taxon>Liliopsida</taxon>
        <taxon>Asparagales</taxon>
        <taxon>Orchidaceae</taxon>
        <taxon>Orchidoideae</taxon>
        <taxon>Orchideae</taxon>
        <taxon>Orchidinae</taxon>
        <taxon>Platanthera</taxon>
    </lineage>
</organism>
<dbReference type="Proteomes" id="UP001418222">
    <property type="component" value="Unassembled WGS sequence"/>
</dbReference>
<reference evidence="2 3" key="1">
    <citation type="journal article" date="2022" name="Nat. Plants">
        <title>Genomes of leafy and leafless Platanthera orchids illuminate the evolution of mycoheterotrophy.</title>
        <authorList>
            <person name="Li M.H."/>
            <person name="Liu K.W."/>
            <person name="Li Z."/>
            <person name="Lu H.C."/>
            <person name="Ye Q.L."/>
            <person name="Zhang D."/>
            <person name="Wang J.Y."/>
            <person name="Li Y.F."/>
            <person name="Zhong Z.M."/>
            <person name="Liu X."/>
            <person name="Yu X."/>
            <person name="Liu D.K."/>
            <person name="Tu X.D."/>
            <person name="Liu B."/>
            <person name="Hao Y."/>
            <person name="Liao X.Y."/>
            <person name="Jiang Y.T."/>
            <person name="Sun W.H."/>
            <person name="Chen J."/>
            <person name="Chen Y.Q."/>
            <person name="Ai Y."/>
            <person name="Zhai J.W."/>
            <person name="Wu S.S."/>
            <person name="Zhou Z."/>
            <person name="Hsiao Y.Y."/>
            <person name="Wu W.L."/>
            <person name="Chen Y.Y."/>
            <person name="Lin Y.F."/>
            <person name="Hsu J.L."/>
            <person name="Li C.Y."/>
            <person name="Wang Z.W."/>
            <person name="Zhao X."/>
            <person name="Zhong W.Y."/>
            <person name="Ma X.K."/>
            <person name="Ma L."/>
            <person name="Huang J."/>
            <person name="Chen G.Z."/>
            <person name="Huang M.Z."/>
            <person name="Huang L."/>
            <person name="Peng D.H."/>
            <person name="Luo Y.B."/>
            <person name="Zou S.Q."/>
            <person name="Chen S.P."/>
            <person name="Lan S."/>
            <person name="Tsai W.C."/>
            <person name="Van de Peer Y."/>
            <person name="Liu Z.J."/>
        </authorList>
    </citation>
    <scope>NUCLEOTIDE SEQUENCE [LARGE SCALE GENOMIC DNA]</scope>
    <source>
        <strain evidence="2">Lor287</strain>
    </source>
</reference>
<dbReference type="Pfam" id="PF23752">
    <property type="entry name" value="Beta-prop_WDR11_2nd"/>
    <property type="match status" value="1"/>
</dbReference>
<proteinExistence type="predicted"/>
<protein>
    <recommendedName>
        <fullName evidence="1">WDR11 second beta-propeller domain-containing protein</fullName>
    </recommendedName>
</protein>
<dbReference type="AlphaFoldDB" id="A0AAP0AX31"/>
<gene>
    <name evidence="2" type="ORF">KSP39_PZI022071</name>
</gene>
<comment type="caution">
    <text evidence="2">The sequence shown here is derived from an EMBL/GenBank/DDBJ whole genome shotgun (WGS) entry which is preliminary data.</text>
</comment>
<keyword evidence="3" id="KW-1185">Reference proteome</keyword>
<dbReference type="InterPro" id="IPR057853">
    <property type="entry name" value="Beta-prop_WDR11_2nd"/>
</dbReference>
<feature type="domain" description="WDR11 second beta-propeller" evidence="1">
    <location>
        <begin position="25"/>
        <end position="74"/>
    </location>
</feature>
<evidence type="ECO:0000313" key="2">
    <source>
        <dbReference type="EMBL" id="KAK8918234.1"/>
    </source>
</evidence>
<sequence length="96" mass="11063">MVGNLIKKTIYFPCSSRPGTDGLRTLILELDWLPMRNRKDEPLVMCIAGAGSSFRHIEIFVEYNDLLTSQLENQRKIRRGKAVLQLRVPISRDSQF</sequence>
<name>A0AAP0AX31_9ASPA</name>